<dbReference type="PRINTS" id="PR00038">
    <property type="entry name" value="HTHLUXR"/>
</dbReference>
<dbReference type="InterPro" id="IPR039420">
    <property type="entry name" value="WalR-like"/>
</dbReference>
<dbReference type="GO" id="GO:0003677">
    <property type="term" value="F:DNA binding"/>
    <property type="evidence" value="ECO:0007669"/>
    <property type="project" value="UniProtKB-KW"/>
</dbReference>
<feature type="modified residue" description="4-aspartylphosphate" evidence="5">
    <location>
        <position position="54"/>
    </location>
</feature>
<keyword evidence="3" id="KW-0238">DNA-binding</keyword>
<dbReference type="InterPro" id="IPR011006">
    <property type="entry name" value="CheY-like_superfamily"/>
</dbReference>
<evidence type="ECO:0000259" key="7">
    <source>
        <dbReference type="PROSITE" id="PS50110"/>
    </source>
</evidence>
<evidence type="ECO:0000256" key="4">
    <source>
        <dbReference type="ARBA" id="ARBA00023163"/>
    </source>
</evidence>
<feature type="domain" description="Response regulatory" evidence="7">
    <location>
        <begin position="3"/>
        <end position="119"/>
    </location>
</feature>
<keyword evidence="2" id="KW-0805">Transcription regulation</keyword>
<name>A0A4R5EU64_9ACTN</name>
<keyword evidence="4" id="KW-0804">Transcription</keyword>
<dbReference type="PROSITE" id="PS00622">
    <property type="entry name" value="HTH_LUXR_1"/>
    <property type="match status" value="1"/>
</dbReference>
<dbReference type="PANTHER" id="PTHR43214:SF24">
    <property type="entry name" value="TRANSCRIPTIONAL REGULATORY PROTEIN NARL-RELATED"/>
    <property type="match status" value="1"/>
</dbReference>
<protein>
    <submittedName>
        <fullName evidence="8">Response regulator transcription factor</fullName>
    </submittedName>
</protein>
<dbReference type="InterPro" id="IPR058245">
    <property type="entry name" value="NreC/VraR/RcsB-like_REC"/>
</dbReference>
<gene>
    <name evidence="8" type="ORF">E1295_33850</name>
</gene>
<dbReference type="CDD" id="cd06170">
    <property type="entry name" value="LuxR_C_like"/>
    <property type="match status" value="1"/>
</dbReference>
<dbReference type="SMART" id="SM00448">
    <property type="entry name" value="REC"/>
    <property type="match status" value="1"/>
</dbReference>
<dbReference type="GO" id="GO:0006355">
    <property type="term" value="P:regulation of DNA-templated transcription"/>
    <property type="evidence" value="ECO:0007669"/>
    <property type="project" value="InterPro"/>
</dbReference>
<dbReference type="InterPro" id="IPR001789">
    <property type="entry name" value="Sig_transdc_resp-reg_receiver"/>
</dbReference>
<dbReference type="GO" id="GO:0000160">
    <property type="term" value="P:phosphorelay signal transduction system"/>
    <property type="evidence" value="ECO:0007669"/>
    <property type="project" value="InterPro"/>
</dbReference>
<dbReference type="InterPro" id="IPR016032">
    <property type="entry name" value="Sig_transdc_resp-reg_C-effctor"/>
</dbReference>
<dbReference type="AlphaFoldDB" id="A0A4R5EU64"/>
<evidence type="ECO:0000256" key="5">
    <source>
        <dbReference type="PROSITE-ProRule" id="PRU00169"/>
    </source>
</evidence>
<dbReference type="Pfam" id="PF00072">
    <property type="entry name" value="Response_reg"/>
    <property type="match status" value="1"/>
</dbReference>
<feature type="domain" description="HTH luxR-type" evidence="6">
    <location>
        <begin position="147"/>
        <end position="212"/>
    </location>
</feature>
<evidence type="ECO:0000256" key="1">
    <source>
        <dbReference type="ARBA" id="ARBA00022553"/>
    </source>
</evidence>
<dbReference type="InterPro" id="IPR000792">
    <property type="entry name" value="Tscrpt_reg_LuxR_C"/>
</dbReference>
<dbReference type="Gene3D" id="3.40.50.2300">
    <property type="match status" value="1"/>
</dbReference>
<dbReference type="SMART" id="SM00421">
    <property type="entry name" value="HTH_LUXR"/>
    <property type="match status" value="1"/>
</dbReference>
<dbReference type="Pfam" id="PF00196">
    <property type="entry name" value="GerE"/>
    <property type="match status" value="1"/>
</dbReference>
<keyword evidence="9" id="KW-1185">Reference proteome</keyword>
<organism evidence="8 9">
    <name type="scientific">Nonomuraea mesophila</name>
    <dbReference type="NCBI Taxonomy" id="2530382"/>
    <lineage>
        <taxon>Bacteria</taxon>
        <taxon>Bacillati</taxon>
        <taxon>Actinomycetota</taxon>
        <taxon>Actinomycetes</taxon>
        <taxon>Streptosporangiales</taxon>
        <taxon>Streptosporangiaceae</taxon>
        <taxon>Nonomuraea</taxon>
    </lineage>
</organism>
<dbReference type="SUPFAM" id="SSF52172">
    <property type="entry name" value="CheY-like"/>
    <property type="match status" value="1"/>
</dbReference>
<dbReference type="CDD" id="cd17535">
    <property type="entry name" value="REC_NarL-like"/>
    <property type="match status" value="1"/>
</dbReference>
<accession>A0A4R5EU64</accession>
<dbReference type="SUPFAM" id="SSF46894">
    <property type="entry name" value="C-terminal effector domain of the bipartite response regulators"/>
    <property type="match status" value="1"/>
</dbReference>
<dbReference type="PANTHER" id="PTHR43214">
    <property type="entry name" value="TWO-COMPONENT RESPONSE REGULATOR"/>
    <property type="match status" value="1"/>
</dbReference>
<evidence type="ECO:0000256" key="2">
    <source>
        <dbReference type="ARBA" id="ARBA00023015"/>
    </source>
</evidence>
<sequence>MIRVLLADDQALVRTGFRMILENASDMRVVGEAADGAEAVAATLASQPDVVLMDVRMPDVDGVEATRRISAEAAGTRILILTTFDLDEYVYSAIHAGASGFLLKDTLAPDLLSAIRVVARGDAVVAPSVTRRLLERYVGTEPARAASTADLDVLTEREREVLGLIARGLSNCEIADRLYLSEGTVKTHVSRVLAKLGLRDRVQAVVHAYECGLVRAGITDRP</sequence>
<proteinExistence type="predicted"/>
<evidence type="ECO:0000313" key="8">
    <source>
        <dbReference type="EMBL" id="TDE38227.1"/>
    </source>
</evidence>
<dbReference type="PROSITE" id="PS50110">
    <property type="entry name" value="RESPONSE_REGULATORY"/>
    <property type="match status" value="1"/>
</dbReference>
<keyword evidence="1 5" id="KW-0597">Phosphoprotein</keyword>
<dbReference type="Proteomes" id="UP000295136">
    <property type="component" value="Unassembled WGS sequence"/>
</dbReference>
<evidence type="ECO:0000313" key="9">
    <source>
        <dbReference type="Proteomes" id="UP000295136"/>
    </source>
</evidence>
<dbReference type="RefSeq" id="WP_132636897.1">
    <property type="nucleotide sequence ID" value="NZ_SMLD01000121.1"/>
</dbReference>
<evidence type="ECO:0000259" key="6">
    <source>
        <dbReference type="PROSITE" id="PS50043"/>
    </source>
</evidence>
<evidence type="ECO:0000256" key="3">
    <source>
        <dbReference type="ARBA" id="ARBA00023125"/>
    </source>
</evidence>
<dbReference type="PROSITE" id="PS50043">
    <property type="entry name" value="HTH_LUXR_2"/>
    <property type="match status" value="1"/>
</dbReference>
<comment type="caution">
    <text evidence="8">The sequence shown here is derived from an EMBL/GenBank/DDBJ whole genome shotgun (WGS) entry which is preliminary data.</text>
</comment>
<dbReference type="EMBL" id="SMLD01000121">
    <property type="protein sequence ID" value="TDE38227.1"/>
    <property type="molecule type" value="Genomic_DNA"/>
</dbReference>
<reference evidence="8 9" key="1">
    <citation type="submission" date="2019-03" db="EMBL/GenBank/DDBJ databases">
        <title>Draft genome sequences of novel Actinobacteria.</title>
        <authorList>
            <person name="Sahin N."/>
            <person name="Ay H."/>
            <person name="Saygin H."/>
        </authorList>
    </citation>
    <scope>NUCLEOTIDE SEQUENCE [LARGE SCALE GENOMIC DNA]</scope>
    <source>
        <strain evidence="8 9">6K102</strain>
    </source>
</reference>